<dbReference type="PANTHER" id="PTHR21579">
    <property type="entry name" value="PROTEIN TINCAR"/>
    <property type="match status" value="1"/>
</dbReference>
<feature type="compositionally biased region" description="Basic and acidic residues" evidence="1">
    <location>
        <begin position="868"/>
        <end position="877"/>
    </location>
</feature>
<keyword evidence="2" id="KW-1133">Transmembrane helix</keyword>
<feature type="compositionally biased region" description="Pro residues" evidence="1">
    <location>
        <begin position="830"/>
        <end position="847"/>
    </location>
</feature>
<dbReference type="VEuPathDB" id="VectorBase:PHUM515450"/>
<dbReference type="EMBL" id="DS235845">
    <property type="protein sequence ID" value="EEB18472.1"/>
    <property type="molecule type" value="Genomic_DNA"/>
</dbReference>
<feature type="transmembrane region" description="Helical" evidence="2">
    <location>
        <begin position="421"/>
        <end position="440"/>
    </location>
</feature>
<dbReference type="AlphaFoldDB" id="E0VYL6"/>
<protein>
    <recommendedName>
        <fullName evidence="6">Protein tincar</fullName>
    </recommendedName>
</protein>
<keyword evidence="2" id="KW-0472">Membrane</keyword>
<feature type="transmembrane region" description="Helical" evidence="2">
    <location>
        <begin position="112"/>
        <end position="132"/>
    </location>
</feature>
<feature type="compositionally biased region" description="Low complexity" evidence="1">
    <location>
        <begin position="15"/>
        <end position="25"/>
    </location>
</feature>
<dbReference type="KEGG" id="phu:Phum_PHUM515450"/>
<dbReference type="HOGENOM" id="CLU_276508_0_0_1"/>
<evidence type="ECO:0000313" key="4">
    <source>
        <dbReference type="EnsemblMetazoa" id="PHUM515450-PA"/>
    </source>
</evidence>
<evidence type="ECO:0000313" key="3">
    <source>
        <dbReference type="EMBL" id="EEB18472.1"/>
    </source>
</evidence>
<gene>
    <name evidence="4" type="primary">8233194</name>
    <name evidence="3" type="ORF">Phum_PHUM515450</name>
</gene>
<dbReference type="OrthoDB" id="10033661at2759"/>
<dbReference type="PANTHER" id="PTHR21579:SF20">
    <property type="entry name" value="PROTEIN TINCAR"/>
    <property type="match status" value="1"/>
</dbReference>
<feature type="transmembrane region" description="Helical" evidence="2">
    <location>
        <begin position="335"/>
        <end position="360"/>
    </location>
</feature>
<feature type="region of interest" description="Disordered" evidence="1">
    <location>
        <begin position="817"/>
        <end position="852"/>
    </location>
</feature>
<proteinExistence type="predicted"/>
<feature type="transmembrane region" description="Helical" evidence="2">
    <location>
        <begin position="586"/>
        <end position="609"/>
    </location>
</feature>
<feature type="transmembrane region" description="Helical" evidence="2">
    <location>
        <begin position="552"/>
        <end position="574"/>
    </location>
</feature>
<evidence type="ECO:0000313" key="5">
    <source>
        <dbReference type="Proteomes" id="UP000009046"/>
    </source>
</evidence>
<accession>E0VYL6</accession>
<dbReference type="EMBL" id="AAZO01006271">
    <property type="status" value="NOT_ANNOTATED_CDS"/>
    <property type="molecule type" value="Genomic_DNA"/>
</dbReference>
<evidence type="ECO:0000256" key="1">
    <source>
        <dbReference type="SAM" id="MobiDB-lite"/>
    </source>
</evidence>
<feature type="region of interest" description="Disordered" evidence="1">
    <location>
        <begin position="1128"/>
        <end position="1151"/>
    </location>
</feature>
<dbReference type="CTD" id="8233194"/>
<feature type="transmembrane region" description="Helical" evidence="2">
    <location>
        <begin position="499"/>
        <end position="522"/>
    </location>
</feature>
<dbReference type="OMA" id="EKGWLNK"/>
<dbReference type="EnsemblMetazoa" id="PHUM515450-RA">
    <property type="protein sequence ID" value="PHUM515450-PA"/>
    <property type="gene ID" value="PHUM515450"/>
</dbReference>
<feature type="compositionally biased region" description="Polar residues" evidence="1">
    <location>
        <begin position="900"/>
        <end position="916"/>
    </location>
</feature>
<evidence type="ECO:0008006" key="6">
    <source>
        <dbReference type="Google" id="ProtNLM"/>
    </source>
</evidence>
<evidence type="ECO:0000256" key="2">
    <source>
        <dbReference type="SAM" id="Phobius"/>
    </source>
</evidence>
<dbReference type="eggNOG" id="ENOG502QUZG">
    <property type="taxonomic scope" value="Eukaryota"/>
</dbReference>
<dbReference type="RefSeq" id="XP_002431210.1">
    <property type="nucleotide sequence ID" value="XM_002431165.1"/>
</dbReference>
<dbReference type="InParanoid" id="E0VYL6"/>
<sequence length="1151" mass="127969">MSMTGSLISYENHNDGGSSNSSGNRGKIKPKVTITPTGKNYINNNNNRGRRKSLRKNTCMKPHVNCLWSVWYGLVLTTFQAYLAAQCAKRFLGYSSLPWTVQPPPRLESNAYLAFMCVSVVVLPFFLISAIFKIGNLANDGFKLGRNLSTCTADPPSVLLGSSDNQGVFRSLWQHGGPTAPFLHLTSGFCLLMAKLIMEARLIHSGFLPKDFIWKTDLDFMGAHRDRLVVLSFMTPPPSLPNSTYLPTARPLQMNSIDDTDDLNSPSINKDLKDMIVSSFGDNTVKKKKNEGSKKRNEKKNVLKIRIARNTVLFGSLIVFSFPSPFSSFATSTNFIIFSTTTTTLPEKFPFSTFFFFFFLSKCPRRSLCRINNTRPGVFINPSFVMTTTTTTTMTIIMMMMMMMITFIICFLVLGTISLEFINYGLALLVYAVRYPSVFWNTNKWFGTLFSFQLIGNMLQNLLSFSGMSILYKIQMVGIHETLPFLKKTTESPFLLDGYFTLGLFTLSSLLVLSSSLVLYLYGYGRFNAFLNTERERKVIVFRERKSSGWGYFTHCAALSVLIALGVCHAPLLHDYTVVYRSSLDGTILACVIAAILHLFLWVLTWLILTIKQNWIFQLRVTVGRAAVRSARSVKLVTDVDLISSTNPGDEITSPLLVVGGGRTFTVSESSPKKTIINAIKKSAIERKAKLNAQGNQDGGDDDTEIYWLRPKPRSPRCSPSDSDRMNWFSKKLNSSQKHKVTFDDTIMRGSLGDCKDRMKNRLDNTNGGIICEDDGDYATLRVGPSNMKIRADDNISEDNKLLEHVLRDDNVTFARSRELQPDYEDPSPLLTPEPNELPLPPPPPPDLNQSATITTASITPKCLRRADSGMPHEELTPRSSSVSSGSQSGSGGSPPGVQNSESSSGVHSNASSRRATSVDDLTAHQEPRQVQWKSCSLQRNILPPNAPGSQAMYNFGPNPTEQVKQYGRFIKKLNSFINNDDKQVVQPPSVTSSVVPAVILENPEDTVVIRRKNTRPLTADLSRPPELKEEPFGRSTNMRMTSFVTDEGGSATLPHFPTQVPPPPVIYPCNTMPLPCPPAPPVIPVQPMMNFPRPHTTIPIHHNGVRLFPSPYGKKLQYTGIPRLPNMHNRDSANFSMASSGGDSDSQHNT</sequence>
<feature type="transmembrane region" description="Helical" evidence="2">
    <location>
        <begin position="303"/>
        <end position="323"/>
    </location>
</feature>
<dbReference type="Proteomes" id="UP000009046">
    <property type="component" value="Unassembled WGS sequence"/>
</dbReference>
<keyword evidence="5" id="KW-1185">Reference proteome</keyword>
<organism>
    <name type="scientific">Pediculus humanus subsp. corporis</name>
    <name type="common">Body louse</name>
    <dbReference type="NCBI Taxonomy" id="121224"/>
    <lineage>
        <taxon>Eukaryota</taxon>
        <taxon>Metazoa</taxon>
        <taxon>Ecdysozoa</taxon>
        <taxon>Arthropoda</taxon>
        <taxon>Hexapoda</taxon>
        <taxon>Insecta</taxon>
        <taxon>Pterygota</taxon>
        <taxon>Neoptera</taxon>
        <taxon>Paraneoptera</taxon>
        <taxon>Psocodea</taxon>
        <taxon>Troctomorpha</taxon>
        <taxon>Phthiraptera</taxon>
        <taxon>Anoplura</taxon>
        <taxon>Pediculidae</taxon>
        <taxon>Pediculus</taxon>
    </lineage>
</organism>
<keyword evidence="2" id="KW-0812">Transmembrane</keyword>
<dbReference type="InterPro" id="IPR053291">
    <property type="entry name" value="Ommatidial_diff-associated"/>
</dbReference>
<name>E0VYL6_PEDHC</name>
<reference evidence="3" key="1">
    <citation type="submission" date="2007-04" db="EMBL/GenBank/DDBJ databases">
        <title>Annotation of Pediculus humanus corporis strain USDA.</title>
        <authorList>
            <person name="Kirkness E."/>
            <person name="Hannick L."/>
            <person name="Hass B."/>
            <person name="Bruggner R."/>
            <person name="Lawson D."/>
            <person name="Bidwell S."/>
            <person name="Joardar V."/>
            <person name="Caler E."/>
            <person name="Walenz B."/>
            <person name="Inman J."/>
            <person name="Schobel S."/>
            <person name="Galinsky K."/>
            <person name="Amedeo P."/>
            <person name="Strausberg R."/>
        </authorList>
    </citation>
    <scope>NUCLEOTIDE SEQUENCE</scope>
    <source>
        <strain evidence="3">USDA</strain>
    </source>
</reference>
<dbReference type="GeneID" id="8233194"/>
<feature type="region of interest" description="Disordered" evidence="1">
    <location>
        <begin position="691"/>
        <end position="723"/>
    </location>
</feature>
<reference evidence="4" key="3">
    <citation type="submission" date="2020-05" db="UniProtKB">
        <authorList>
            <consortium name="EnsemblMetazoa"/>
        </authorList>
    </citation>
    <scope>IDENTIFICATION</scope>
    <source>
        <strain evidence="4">USDA</strain>
    </source>
</reference>
<feature type="compositionally biased region" description="Polar residues" evidence="1">
    <location>
        <begin position="1133"/>
        <end position="1151"/>
    </location>
</feature>
<feature type="transmembrane region" description="Helical" evidence="2">
    <location>
        <begin position="70"/>
        <end position="92"/>
    </location>
</feature>
<feature type="region of interest" description="Disordered" evidence="1">
    <location>
        <begin position="868"/>
        <end position="934"/>
    </location>
</feature>
<dbReference type="FunCoup" id="E0VYL6">
    <property type="interactions" value="6"/>
</dbReference>
<reference evidence="3" key="2">
    <citation type="submission" date="2007-04" db="EMBL/GenBank/DDBJ databases">
        <title>The genome of the human body louse.</title>
        <authorList>
            <consortium name="The Human Body Louse Genome Consortium"/>
            <person name="Kirkness E."/>
            <person name="Walenz B."/>
            <person name="Hass B."/>
            <person name="Bruggner R."/>
            <person name="Strausberg R."/>
        </authorList>
    </citation>
    <scope>NUCLEOTIDE SEQUENCE</scope>
    <source>
        <strain evidence="3">USDA</strain>
    </source>
</reference>
<feature type="region of interest" description="Disordered" evidence="1">
    <location>
        <begin position="11"/>
        <end position="53"/>
    </location>
</feature>